<proteinExistence type="predicted"/>
<dbReference type="EMBL" id="JAMFLZ010000001">
    <property type="protein sequence ID" value="MCL6293450.1"/>
    <property type="molecule type" value="Genomic_DNA"/>
</dbReference>
<organism evidence="1 2">
    <name type="scientific">Jejuia spongiicola</name>
    <dbReference type="NCBI Taxonomy" id="2942207"/>
    <lineage>
        <taxon>Bacteria</taxon>
        <taxon>Pseudomonadati</taxon>
        <taxon>Bacteroidota</taxon>
        <taxon>Flavobacteriia</taxon>
        <taxon>Flavobacteriales</taxon>
        <taxon>Flavobacteriaceae</taxon>
        <taxon>Jejuia</taxon>
    </lineage>
</organism>
<accession>A0ABT0Q918</accession>
<sequence>MKYNPLFLLVAILLCFVTKSFSQKGNYRITNGFGVVGGITQFDITTDNFITKESNGFVGGLTATVNIPVRWYDISFGMQLSENTIEISARPSMLSNRNPNEFIKYKMFAAQVAMLMHIKIIPNHFTIDLGPMLQYNGELELNEDAKKGYYINNYSNLIAGDISSISQFNINGAIGASVGIKNFKLKAQYIYGFTNILKKLNSQSLDASGGATSFKGNQTMLVLGGIISF</sequence>
<comment type="caution">
    <text evidence="1">The sequence shown here is derived from an EMBL/GenBank/DDBJ whole genome shotgun (WGS) entry which is preliminary data.</text>
</comment>
<protein>
    <recommendedName>
        <fullName evidence="3">Outer membrane protein beta-barrel domain-containing protein</fullName>
    </recommendedName>
</protein>
<evidence type="ECO:0008006" key="3">
    <source>
        <dbReference type="Google" id="ProtNLM"/>
    </source>
</evidence>
<gene>
    <name evidence="1" type="ORF">M3P09_00445</name>
</gene>
<reference evidence="1" key="1">
    <citation type="submission" date="2022-05" db="EMBL/GenBank/DDBJ databases">
        <authorList>
            <person name="Park J.-S."/>
        </authorList>
    </citation>
    <scope>NUCLEOTIDE SEQUENCE</scope>
    <source>
        <strain evidence="1">2012CJ34-3</strain>
    </source>
</reference>
<dbReference type="Proteomes" id="UP001165381">
    <property type="component" value="Unassembled WGS sequence"/>
</dbReference>
<evidence type="ECO:0000313" key="2">
    <source>
        <dbReference type="Proteomes" id="UP001165381"/>
    </source>
</evidence>
<dbReference type="RefSeq" id="WP_249971624.1">
    <property type="nucleotide sequence ID" value="NZ_JAMFLZ010000001.1"/>
</dbReference>
<name>A0ABT0Q918_9FLAO</name>
<keyword evidence="2" id="KW-1185">Reference proteome</keyword>
<evidence type="ECO:0000313" key="1">
    <source>
        <dbReference type="EMBL" id="MCL6293450.1"/>
    </source>
</evidence>